<evidence type="ECO:0000313" key="2">
    <source>
        <dbReference type="Proteomes" id="UP000192578"/>
    </source>
</evidence>
<reference evidence="2" key="1">
    <citation type="submission" date="2017-01" db="EMBL/GenBank/DDBJ databases">
        <title>Comparative genomics of anhydrobiosis in the tardigrade Hypsibius dujardini.</title>
        <authorList>
            <person name="Yoshida Y."/>
            <person name="Koutsovoulos G."/>
            <person name="Laetsch D."/>
            <person name="Stevens L."/>
            <person name="Kumar S."/>
            <person name="Horikawa D."/>
            <person name="Ishino K."/>
            <person name="Komine S."/>
            <person name="Tomita M."/>
            <person name="Blaxter M."/>
            <person name="Arakawa K."/>
        </authorList>
    </citation>
    <scope>NUCLEOTIDE SEQUENCE [LARGE SCALE GENOMIC DNA]</scope>
    <source>
        <strain evidence="2">Z151</strain>
    </source>
</reference>
<proteinExistence type="predicted"/>
<accession>A0A1W0X7E0</accession>
<keyword evidence="2" id="KW-1185">Reference proteome</keyword>
<dbReference type="Proteomes" id="UP000192578">
    <property type="component" value="Unassembled WGS sequence"/>
</dbReference>
<comment type="caution">
    <text evidence="1">The sequence shown here is derived from an EMBL/GenBank/DDBJ whole genome shotgun (WGS) entry which is preliminary data.</text>
</comment>
<dbReference type="EMBL" id="MTYJ01000011">
    <property type="protein sequence ID" value="OQV23447.1"/>
    <property type="molecule type" value="Genomic_DNA"/>
</dbReference>
<gene>
    <name evidence="1" type="ORF">BV898_02569</name>
</gene>
<protein>
    <submittedName>
        <fullName evidence="1">Uncharacterized protein</fullName>
    </submittedName>
</protein>
<organism evidence="1 2">
    <name type="scientific">Hypsibius exemplaris</name>
    <name type="common">Freshwater tardigrade</name>
    <dbReference type="NCBI Taxonomy" id="2072580"/>
    <lineage>
        <taxon>Eukaryota</taxon>
        <taxon>Metazoa</taxon>
        <taxon>Ecdysozoa</taxon>
        <taxon>Tardigrada</taxon>
        <taxon>Eutardigrada</taxon>
        <taxon>Parachela</taxon>
        <taxon>Hypsibioidea</taxon>
        <taxon>Hypsibiidae</taxon>
        <taxon>Hypsibius</taxon>
    </lineage>
</organism>
<dbReference type="AlphaFoldDB" id="A0A1W0X7E0"/>
<evidence type="ECO:0000313" key="1">
    <source>
        <dbReference type="EMBL" id="OQV23447.1"/>
    </source>
</evidence>
<name>A0A1W0X7E0_HYPEX</name>
<sequence length="102" mass="11722">MFIFTVRCVESHRALGDVHVTERKNGLGAFTSIAPHCISRVTCAVAPVGIEWFHGEVQRAVSDAVSWIAHSKNFRHGLWNTTFFEEYHLNMMPQDFDERNFL</sequence>